<dbReference type="GO" id="GO:0008395">
    <property type="term" value="F:steroid hydroxylase activity"/>
    <property type="evidence" value="ECO:0007669"/>
    <property type="project" value="TreeGrafter"/>
</dbReference>
<dbReference type="PANTHER" id="PTHR46696:SF4">
    <property type="entry name" value="BIOTIN BIOSYNTHESIS CYTOCHROME P450"/>
    <property type="match status" value="1"/>
</dbReference>
<dbReference type="Proteomes" id="UP000217676">
    <property type="component" value="Chromosome"/>
</dbReference>
<dbReference type="GO" id="GO:0005506">
    <property type="term" value="F:iron ion binding"/>
    <property type="evidence" value="ECO:0007669"/>
    <property type="project" value="InterPro"/>
</dbReference>
<dbReference type="PRINTS" id="PR00359">
    <property type="entry name" value="BP450"/>
</dbReference>
<dbReference type="Pfam" id="PF00067">
    <property type="entry name" value="p450"/>
    <property type="match status" value="1"/>
</dbReference>
<dbReference type="AlphaFoldDB" id="A0A160P5W9"/>
<keyword evidence="2" id="KW-0349">Heme</keyword>
<protein>
    <submittedName>
        <fullName evidence="7">SimI protein</fullName>
    </submittedName>
</protein>
<evidence type="ECO:0000256" key="4">
    <source>
        <dbReference type="ARBA" id="ARBA00023002"/>
    </source>
</evidence>
<accession>A0A160P5W9</accession>
<dbReference type="InterPro" id="IPR001128">
    <property type="entry name" value="Cyt_P450"/>
</dbReference>
<evidence type="ECO:0000256" key="2">
    <source>
        <dbReference type="ARBA" id="ARBA00022617"/>
    </source>
</evidence>
<dbReference type="PANTHER" id="PTHR46696">
    <property type="entry name" value="P450, PUTATIVE (EUROFUNG)-RELATED"/>
    <property type="match status" value="1"/>
</dbReference>
<keyword evidence="8" id="KW-1185">Reference proteome</keyword>
<evidence type="ECO:0000256" key="5">
    <source>
        <dbReference type="ARBA" id="ARBA00023004"/>
    </source>
</evidence>
<keyword evidence="6" id="KW-0503">Monooxygenase</keyword>
<dbReference type="SUPFAM" id="SSF48264">
    <property type="entry name" value="Cytochrome P450"/>
    <property type="match status" value="1"/>
</dbReference>
<gene>
    <name evidence="7" type="ORF">SLA_5785</name>
</gene>
<organism evidence="7 8">
    <name type="scientific">Streptomyces laurentii</name>
    <dbReference type="NCBI Taxonomy" id="39478"/>
    <lineage>
        <taxon>Bacteria</taxon>
        <taxon>Bacillati</taxon>
        <taxon>Actinomycetota</taxon>
        <taxon>Actinomycetes</taxon>
        <taxon>Kitasatosporales</taxon>
        <taxon>Streptomycetaceae</taxon>
        <taxon>Streptomyces</taxon>
    </lineage>
</organism>
<evidence type="ECO:0000256" key="1">
    <source>
        <dbReference type="ARBA" id="ARBA00010617"/>
    </source>
</evidence>
<reference evidence="7 8" key="1">
    <citation type="journal article" date="2016" name="Genome Announc.">
        <title>Complete Genome Sequence of Thiostrepton-Producing Streptomyces laurentii ATCC 31255.</title>
        <authorList>
            <person name="Doi K."/>
            <person name="Fujino Y."/>
            <person name="Nagayoshi Y."/>
            <person name="Ohshima T."/>
            <person name="Ogata S."/>
        </authorList>
    </citation>
    <scope>NUCLEOTIDE SEQUENCE [LARGE SCALE GENOMIC DNA]</scope>
    <source>
        <strain evidence="7 8">ATCC 31255</strain>
    </source>
</reference>
<keyword evidence="5" id="KW-0408">Iron</keyword>
<dbReference type="InterPro" id="IPR036396">
    <property type="entry name" value="Cyt_P450_sf"/>
</dbReference>
<keyword evidence="4" id="KW-0560">Oxidoreductase</keyword>
<evidence type="ECO:0000256" key="6">
    <source>
        <dbReference type="ARBA" id="ARBA00023033"/>
    </source>
</evidence>
<proteinExistence type="inferred from homology"/>
<dbReference type="GO" id="GO:0006707">
    <property type="term" value="P:cholesterol catabolic process"/>
    <property type="evidence" value="ECO:0007669"/>
    <property type="project" value="TreeGrafter"/>
</dbReference>
<evidence type="ECO:0000313" key="7">
    <source>
        <dbReference type="EMBL" id="BAU86654.1"/>
    </source>
</evidence>
<dbReference type="KEGG" id="slau:SLA_5785"/>
<dbReference type="EMBL" id="AP017424">
    <property type="protein sequence ID" value="BAU86654.1"/>
    <property type="molecule type" value="Genomic_DNA"/>
</dbReference>
<dbReference type="Gene3D" id="1.10.630.10">
    <property type="entry name" value="Cytochrome P450"/>
    <property type="match status" value="1"/>
</dbReference>
<sequence>MTERPVFDPAHLDTADLSDPRLHATYDLRELWSHLRTESPVHWHPPAGQTDGFWVLTRYEDVAAVYKSSRTFTSERGNVLDTLLHGGDSAAGRMLAVTDGRTHSALRGVLSKPFSPRSLDVVVDSVRRSTRELIRQAVERGSCDFATDVAAHIPLAAICDLLGVPPKDRGLIIELTSSALSSTDGAPTQEGTWSSRNDLLLYFSELAQSRREKPYDDVVSLLVSKEVDGRPLTHEEIIFNCYSIIMGGHETTRLAMIGGFRALVDHPEQWRALCADEVPVAQAVEEILRWTTPALHSGRTATQDTFLGGQFIEEGDVVTVWNASANFDETVFPDPYRFDLARTPNKHLSFAHGAHFCIGAYLARAELSAVVEGLREYASELAVTGEESRVYSNFLNGLASLPVTLTPQSLSDDL</sequence>
<dbReference type="GO" id="GO:0036199">
    <property type="term" value="F:cholest-4-en-3-one 26-monooxygenase activity"/>
    <property type="evidence" value="ECO:0007669"/>
    <property type="project" value="TreeGrafter"/>
</dbReference>
<name>A0A160P5W9_STRLU</name>
<dbReference type="GO" id="GO:0020037">
    <property type="term" value="F:heme binding"/>
    <property type="evidence" value="ECO:0007669"/>
    <property type="project" value="InterPro"/>
</dbReference>
<evidence type="ECO:0000313" key="8">
    <source>
        <dbReference type="Proteomes" id="UP000217676"/>
    </source>
</evidence>
<keyword evidence="3" id="KW-0479">Metal-binding</keyword>
<evidence type="ECO:0000256" key="3">
    <source>
        <dbReference type="ARBA" id="ARBA00022723"/>
    </source>
</evidence>
<dbReference type="InterPro" id="IPR002397">
    <property type="entry name" value="Cyt_P450_B"/>
</dbReference>
<dbReference type="CDD" id="cd11033">
    <property type="entry name" value="CYP142-like"/>
    <property type="match status" value="1"/>
</dbReference>
<comment type="similarity">
    <text evidence="1">Belongs to the cytochrome P450 family.</text>
</comment>
<dbReference type="FunFam" id="1.10.630.10:FF:000018">
    <property type="entry name" value="Cytochrome P450 monooxygenase"/>
    <property type="match status" value="1"/>
</dbReference>